<dbReference type="SUPFAM" id="SSF89260">
    <property type="entry name" value="Collagen-binding domain"/>
    <property type="match status" value="2"/>
</dbReference>
<dbReference type="AlphaFoldDB" id="A0A073CDI4"/>
<evidence type="ECO:0000259" key="4">
    <source>
        <dbReference type="Pfam" id="PF04151"/>
    </source>
</evidence>
<dbReference type="HOGENOM" id="CLU_547075_0_0_3"/>
<dbReference type="STRING" id="388467.A19Y_1090"/>
<dbReference type="GO" id="GO:0005576">
    <property type="term" value="C:extracellular region"/>
    <property type="evidence" value="ECO:0007669"/>
    <property type="project" value="UniProtKB-SubCell"/>
</dbReference>
<dbReference type="EMBL" id="CM002803">
    <property type="protein sequence ID" value="KEI66196.1"/>
    <property type="molecule type" value="Genomic_DNA"/>
</dbReference>
<keyword evidence="5" id="KW-0176">Collagen</keyword>
<evidence type="ECO:0000313" key="6">
    <source>
        <dbReference type="Proteomes" id="UP000027395"/>
    </source>
</evidence>
<name>A0A073CDI4_PLAA1</name>
<evidence type="ECO:0000256" key="3">
    <source>
        <dbReference type="SAM" id="MobiDB-lite"/>
    </source>
</evidence>
<evidence type="ECO:0000256" key="1">
    <source>
        <dbReference type="ARBA" id="ARBA00004613"/>
    </source>
</evidence>
<accession>A0A073CDI4</accession>
<dbReference type="Gene3D" id="2.150.10.10">
    <property type="entry name" value="Serralysin-like metalloprotease, C-terminal"/>
    <property type="match status" value="3"/>
</dbReference>
<keyword evidence="6" id="KW-1185">Reference proteome</keyword>
<dbReference type="Pfam" id="PF00353">
    <property type="entry name" value="HemolysinCabind"/>
    <property type="match status" value="3"/>
</dbReference>
<dbReference type="PRINTS" id="PR00313">
    <property type="entry name" value="CABNDNGRPT"/>
</dbReference>
<sequence>MISPDIFQNIMTIYDENNSIICLKVIFYYFTKIGFSSILFFKSVRLFSYLYLSKLSLKMAEIIGNDFPQSLFGTENSDNILGFGGNDTIDGLGGNDLLFGNTGLDQINGNQGDDTISGGKDDDLILGGIGNDFLRGDLDRDTIRGEDGNDFLFGGRGEDELFGDSGSDTLSGDRGIDTITGGSGGDVFVLVQNGEGPDILTDFNGADDFMQLPGGITFDNVLIQANGNQSTISIVSTGELLAILNNVSPSQISSNNFISGTSSPTAPTTIDPGNSPGDALNIGVLNGTVTSNEFVGNTDTKDYYRFGVASPINFSLYLDGLGADANVNLYQDSNNNGVIDSNESSIDYSSQGGTASESITRNLGIGNYFVLVQPASQGSNTNYTLRLVNETSEAVNIGVLGGTRTFNEFVGRNDPVDYYRFSLNSPRTFTLSLDGLSADANVNLYQDSNDNGVIDSNESSIDYSSQGGTNSESITRNLGIGNYFVLIESGSESSNTNYNLTLSA</sequence>
<reference evidence="5 6" key="1">
    <citation type="journal article" date="2014" name="Appl. Environ. Microbiol.">
        <title>Elucidation of insertion elements encoded on plasmids and in vitro construction of shuttle vectors from the toxic cyanobacterium Planktothrix.</title>
        <authorList>
            <person name="Christiansen G."/>
            <person name="Goesmann A."/>
            <person name="Kurmayer R."/>
        </authorList>
    </citation>
    <scope>NUCLEOTIDE SEQUENCE [LARGE SCALE GENOMIC DNA]</scope>
    <source>
        <strain evidence="5 6">NIVA-CYA 126/8</strain>
    </source>
</reference>
<keyword evidence="5" id="KW-0378">Hydrolase</keyword>
<dbReference type="InterPro" id="IPR001343">
    <property type="entry name" value="Hemolysn_Ca-bd"/>
</dbReference>
<gene>
    <name evidence="5" type="ORF">A19Y_1090</name>
</gene>
<dbReference type="InterPro" id="IPR018511">
    <property type="entry name" value="Hemolysin-typ_Ca-bd_CS"/>
</dbReference>
<dbReference type="InterPro" id="IPR050557">
    <property type="entry name" value="RTX_toxin/Mannuronan_C5-epim"/>
</dbReference>
<dbReference type="GO" id="GO:0005509">
    <property type="term" value="F:calcium ion binding"/>
    <property type="evidence" value="ECO:0007669"/>
    <property type="project" value="InterPro"/>
</dbReference>
<dbReference type="Proteomes" id="UP000027395">
    <property type="component" value="Chromosome"/>
</dbReference>
<keyword evidence="2" id="KW-0964">Secreted</keyword>
<dbReference type="SUPFAM" id="SSF51120">
    <property type="entry name" value="beta-Roll"/>
    <property type="match status" value="2"/>
</dbReference>
<comment type="subcellular location">
    <subcellularLocation>
        <location evidence="1">Secreted</location>
    </subcellularLocation>
</comment>
<dbReference type="PATRIC" id="fig|388467.6.peg.1034"/>
<dbReference type="PANTHER" id="PTHR38340:SF1">
    <property type="entry name" value="S-LAYER PROTEIN"/>
    <property type="match status" value="1"/>
</dbReference>
<dbReference type="Gene3D" id="2.60.120.380">
    <property type="match status" value="2"/>
</dbReference>
<dbReference type="InterPro" id="IPR011049">
    <property type="entry name" value="Serralysin-like_metalloprot_C"/>
</dbReference>
<proteinExistence type="predicted"/>
<dbReference type="PROSITE" id="PS00330">
    <property type="entry name" value="HEMOLYSIN_CALCIUM"/>
    <property type="match status" value="1"/>
</dbReference>
<dbReference type="Pfam" id="PF04151">
    <property type="entry name" value="PPC"/>
    <property type="match status" value="1"/>
</dbReference>
<feature type="domain" description="Peptidase C-terminal archaeal/bacterial" evidence="4">
    <location>
        <begin position="416"/>
        <end position="488"/>
    </location>
</feature>
<dbReference type="GO" id="GO:0008889">
    <property type="term" value="F:glycerophosphodiester phosphodiesterase activity"/>
    <property type="evidence" value="ECO:0007669"/>
    <property type="project" value="UniProtKB-EC"/>
</dbReference>
<dbReference type="InterPro" id="IPR007280">
    <property type="entry name" value="Peptidase_C_arc/bac"/>
</dbReference>
<dbReference type="PANTHER" id="PTHR38340">
    <property type="entry name" value="S-LAYER PROTEIN"/>
    <property type="match status" value="1"/>
</dbReference>
<evidence type="ECO:0000256" key="2">
    <source>
        <dbReference type="ARBA" id="ARBA00022525"/>
    </source>
</evidence>
<evidence type="ECO:0000313" key="5">
    <source>
        <dbReference type="EMBL" id="KEI66196.1"/>
    </source>
</evidence>
<protein>
    <submittedName>
        <fullName evidence="5">Collagen alpha-4(VI) chain Flags</fullName>
        <ecNumber evidence="5">3.1.4.46</ecNumber>
    </submittedName>
</protein>
<organism evidence="5 6">
    <name type="scientific">Planktothrix agardhii (strain NIVA-CYA 126/8)</name>
    <dbReference type="NCBI Taxonomy" id="388467"/>
    <lineage>
        <taxon>Bacteria</taxon>
        <taxon>Bacillati</taxon>
        <taxon>Cyanobacteriota</taxon>
        <taxon>Cyanophyceae</taxon>
        <taxon>Oscillatoriophycideae</taxon>
        <taxon>Oscillatoriales</taxon>
        <taxon>Microcoleaceae</taxon>
        <taxon>Planktothrix</taxon>
    </lineage>
</organism>
<dbReference type="EC" id="3.1.4.46" evidence="5"/>
<dbReference type="eggNOG" id="COG2931">
    <property type="taxonomic scope" value="Bacteria"/>
</dbReference>
<feature type="region of interest" description="Disordered" evidence="3">
    <location>
        <begin position="154"/>
        <end position="175"/>
    </location>
</feature>